<name>A0AA41MFE9_SCICA</name>
<feature type="domain" description="MAGE" evidence="1">
    <location>
        <begin position="1"/>
        <end position="65"/>
    </location>
</feature>
<dbReference type="GO" id="GO:0005634">
    <property type="term" value="C:nucleus"/>
    <property type="evidence" value="ECO:0007669"/>
    <property type="project" value="TreeGrafter"/>
</dbReference>
<dbReference type="EMBL" id="JAATJV010158256">
    <property type="protein sequence ID" value="MBZ3870982.1"/>
    <property type="molecule type" value="Genomic_DNA"/>
</dbReference>
<dbReference type="GO" id="GO:0000122">
    <property type="term" value="P:negative regulation of transcription by RNA polymerase II"/>
    <property type="evidence" value="ECO:0007669"/>
    <property type="project" value="TreeGrafter"/>
</dbReference>
<organism evidence="2 3">
    <name type="scientific">Sciurus carolinensis</name>
    <name type="common">Eastern gray squirrel</name>
    <dbReference type="NCBI Taxonomy" id="30640"/>
    <lineage>
        <taxon>Eukaryota</taxon>
        <taxon>Metazoa</taxon>
        <taxon>Chordata</taxon>
        <taxon>Craniata</taxon>
        <taxon>Vertebrata</taxon>
        <taxon>Euteleostomi</taxon>
        <taxon>Mammalia</taxon>
        <taxon>Eutheria</taxon>
        <taxon>Euarchontoglires</taxon>
        <taxon>Glires</taxon>
        <taxon>Rodentia</taxon>
        <taxon>Sciuromorpha</taxon>
        <taxon>Sciuridae</taxon>
        <taxon>Sciurinae</taxon>
        <taxon>Sciurini</taxon>
        <taxon>Sciurus</taxon>
    </lineage>
</organism>
<dbReference type="InterPro" id="IPR002190">
    <property type="entry name" value="MHD_dom"/>
</dbReference>
<sequence>MLTSVIKNYQEYFPVIFSKPSESMQLIFDIGIEEVGPSSHPYILVIAMGLTYGGMLSDKYSMPKTDKCPGCDRSEWQLHP</sequence>
<dbReference type="PANTHER" id="PTHR11736">
    <property type="entry name" value="MELANOMA-ASSOCIATED ANTIGEN MAGE ANTIGEN"/>
    <property type="match status" value="1"/>
</dbReference>
<dbReference type="AlphaFoldDB" id="A0AA41MFE9"/>
<keyword evidence="3" id="KW-1185">Reference proteome</keyword>
<reference evidence="2" key="1">
    <citation type="submission" date="2020-03" db="EMBL/GenBank/DDBJ databases">
        <title>Studies in the Genomics of Life Span.</title>
        <authorList>
            <person name="Glass D."/>
        </authorList>
    </citation>
    <scope>NUCLEOTIDE SEQUENCE</scope>
    <source>
        <strain evidence="2">SUZIE</strain>
        <tissue evidence="2">Muscle</tissue>
    </source>
</reference>
<gene>
    <name evidence="2" type="ORF">SUZIE_110655</name>
</gene>
<dbReference type="Proteomes" id="UP001166674">
    <property type="component" value="Unassembled WGS sequence"/>
</dbReference>
<protein>
    <submittedName>
        <fullName evidence="2">Melanoma-associated antigen 8</fullName>
    </submittedName>
</protein>
<dbReference type="InterPro" id="IPR037445">
    <property type="entry name" value="MAGE"/>
</dbReference>
<evidence type="ECO:0000259" key="1">
    <source>
        <dbReference type="PROSITE" id="PS50838"/>
    </source>
</evidence>
<comment type="caution">
    <text evidence="2">The sequence shown here is derived from an EMBL/GenBank/DDBJ whole genome shotgun (WGS) entry which is preliminary data.</text>
</comment>
<dbReference type="PANTHER" id="PTHR11736:SF153">
    <property type="entry name" value="MELANOMA-ASSOCIATED ANTIGEN 10"/>
    <property type="match status" value="1"/>
</dbReference>
<dbReference type="InterPro" id="IPR041898">
    <property type="entry name" value="MAGE_WH1"/>
</dbReference>
<accession>A0AA41MFE9</accession>
<dbReference type="PROSITE" id="PS50838">
    <property type="entry name" value="MAGE"/>
    <property type="match status" value="1"/>
</dbReference>
<evidence type="ECO:0000313" key="2">
    <source>
        <dbReference type="EMBL" id="MBZ3870982.1"/>
    </source>
</evidence>
<evidence type="ECO:0000313" key="3">
    <source>
        <dbReference type="Proteomes" id="UP001166674"/>
    </source>
</evidence>
<proteinExistence type="predicted"/>
<dbReference type="Gene3D" id="1.10.10.1200">
    <property type="entry name" value="MAGE homology domain, winged helix WH1 motif"/>
    <property type="match status" value="1"/>
</dbReference>